<dbReference type="Pfam" id="PF01501">
    <property type="entry name" value="Glyco_transf_8"/>
    <property type="match status" value="1"/>
</dbReference>
<protein>
    <submittedName>
        <fullName evidence="4">Lipopolysaccharide biosynthesis protein, LPS:glycosyltransferase</fullName>
    </submittedName>
</protein>
<keyword evidence="3" id="KW-0479">Metal-binding</keyword>
<dbReference type="SUPFAM" id="SSF53448">
    <property type="entry name" value="Nucleotide-diphospho-sugar transferases"/>
    <property type="match status" value="1"/>
</dbReference>
<dbReference type="PANTHER" id="PTHR13778:SF47">
    <property type="entry name" value="LIPOPOLYSACCHARIDE 1,3-GALACTOSYLTRANSFERASE"/>
    <property type="match status" value="1"/>
</dbReference>
<dbReference type="InterPro" id="IPR050748">
    <property type="entry name" value="Glycosyltrans_8_dom-fam"/>
</dbReference>
<reference evidence="4 5" key="1">
    <citation type="submission" date="2017-09" db="EMBL/GenBank/DDBJ databases">
        <authorList>
            <person name="Ehlers B."/>
            <person name="Leendertz F.H."/>
        </authorList>
    </citation>
    <scope>NUCLEOTIDE SEQUENCE [LARGE SCALE GENOMIC DNA]</scope>
    <source>
        <strain evidence="4 5">DSM 16848</strain>
    </source>
</reference>
<dbReference type="AlphaFoldDB" id="A0A286EBP1"/>
<dbReference type="InterPro" id="IPR002495">
    <property type="entry name" value="Glyco_trans_8"/>
</dbReference>
<dbReference type="GO" id="GO:0046872">
    <property type="term" value="F:metal ion binding"/>
    <property type="evidence" value="ECO:0007669"/>
    <property type="project" value="UniProtKB-KW"/>
</dbReference>
<dbReference type="PANTHER" id="PTHR13778">
    <property type="entry name" value="GLYCOSYLTRANSFERASE 8 DOMAIN-CONTAINING PROTEIN"/>
    <property type="match status" value="1"/>
</dbReference>
<dbReference type="EMBL" id="OCNF01000008">
    <property type="protein sequence ID" value="SOD68355.1"/>
    <property type="molecule type" value="Genomic_DNA"/>
</dbReference>
<evidence type="ECO:0000313" key="4">
    <source>
        <dbReference type="EMBL" id="SOD68355.1"/>
    </source>
</evidence>
<evidence type="ECO:0000313" key="5">
    <source>
        <dbReference type="Proteomes" id="UP000219669"/>
    </source>
</evidence>
<keyword evidence="2 4" id="KW-0808">Transferase</keyword>
<evidence type="ECO:0000256" key="3">
    <source>
        <dbReference type="ARBA" id="ARBA00022723"/>
    </source>
</evidence>
<sequence length="283" mass="33798">MTSHTYMAVALAADLHYAEQVQTLIKSICYRHQNVRFYLFNKEYPLEWFHSLNAQLNQINCEILDAKITYDWLNHYHTLPHVTEATFYRYMLPQLPDSRVLYLDCDMVVDSNMLPELYLLNLQGNFLAAAPDMFLNHVGTHWYKEFPNMKPYFNAGLLLVDNDKWREHNAQHDLFNLTSSYNVQYADQDILNIYFQNKWLQLNPAYNYQTGAIRNLREHKLFGWAEKAVELQAQAQIIHYTTAHKPWQITPTGEEDVPLRQRYWHYQRMQWSDIIARHHNPTN</sequence>
<dbReference type="GO" id="GO:0016757">
    <property type="term" value="F:glycosyltransferase activity"/>
    <property type="evidence" value="ECO:0007669"/>
    <property type="project" value="UniProtKB-KW"/>
</dbReference>
<keyword evidence="5" id="KW-1185">Reference proteome</keyword>
<keyword evidence="1" id="KW-0328">Glycosyltransferase</keyword>
<accession>A0A286EBP1</accession>
<dbReference type="Gene3D" id="3.90.550.10">
    <property type="entry name" value="Spore Coat Polysaccharide Biosynthesis Protein SpsA, Chain A"/>
    <property type="match status" value="1"/>
</dbReference>
<dbReference type="RefSeq" id="WP_097114273.1">
    <property type="nucleotide sequence ID" value="NZ_CP083931.1"/>
</dbReference>
<organism evidence="4 5">
    <name type="scientific">Alysiella filiformis DSM 16848</name>
    <dbReference type="NCBI Taxonomy" id="1120981"/>
    <lineage>
        <taxon>Bacteria</taxon>
        <taxon>Pseudomonadati</taxon>
        <taxon>Pseudomonadota</taxon>
        <taxon>Betaproteobacteria</taxon>
        <taxon>Neisseriales</taxon>
        <taxon>Neisseriaceae</taxon>
        <taxon>Alysiella</taxon>
    </lineage>
</organism>
<dbReference type="OrthoDB" id="5672604at2"/>
<gene>
    <name evidence="4" type="ORF">SAMN02746062_01224</name>
</gene>
<dbReference type="InterPro" id="IPR029044">
    <property type="entry name" value="Nucleotide-diphossugar_trans"/>
</dbReference>
<dbReference type="CDD" id="cd04194">
    <property type="entry name" value="GT8_A4GalT_like"/>
    <property type="match status" value="1"/>
</dbReference>
<name>A0A286EBP1_9NEIS</name>
<evidence type="ECO:0000256" key="1">
    <source>
        <dbReference type="ARBA" id="ARBA00022676"/>
    </source>
</evidence>
<evidence type="ECO:0000256" key="2">
    <source>
        <dbReference type="ARBA" id="ARBA00022679"/>
    </source>
</evidence>
<dbReference type="Proteomes" id="UP000219669">
    <property type="component" value="Unassembled WGS sequence"/>
</dbReference>
<proteinExistence type="predicted"/>